<dbReference type="Pfam" id="PF11985">
    <property type="entry name" value="Phage_Mu_Gp27"/>
    <property type="match status" value="1"/>
</dbReference>
<organism evidence="1 2">
    <name type="scientific">Rhodoferax aquaticus</name>
    <dbReference type="NCBI Taxonomy" id="2527691"/>
    <lineage>
        <taxon>Bacteria</taxon>
        <taxon>Pseudomonadati</taxon>
        <taxon>Pseudomonadota</taxon>
        <taxon>Betaproteobacteria</taxon>
        <taxon>Burkholderiales</taxon>
        <taxon>Comamonadaceae</taxon>
        <taxon>Rhodoferax</taxon>
    </lineage>
</organism>
<gene>
    <name evidence="1" type="ORF">EXZ61_14790</name>
</gene>
<evidence type="ECO:0000313" key="1">
    <source>
        <dbReference type="EMBL" id="QDL55335.1"/>
    </source>
</evidence>
<sequence>MGRKSTVDRLPPEVRNRIQKHLRDNRLTLVELIADLHEQFPDLAQKGELPSWSSLQRYNQGIREIVAHERQMMVAAEALVGELGDNFDAKSGALLAQAVTTLASKRALQAVEDAANGEVMDISDVLDLARAAKTVQEARSLNLKERRSVADEARRKLLEEQSEKLKAMGSKGGVTEDTKRAIREALGIV</sequence>
<keyword evidence="2" id="KW-1185">Reference proteome</keyword>
<accession>A0A515ERP9</accession>
<dbReference type="InterPro" id="IPR021874">
    <property type="entry name" value="Phage_Mu_Gp27"/>
</dbReference>
<reference evidence="2" key="1">
    <citation type="submission" date="2019-02" db="EMBL/GenBank/DDBJ databases">
        <title>Complete genome sequence of Rhodoferax sp. Gr-4.</title>
        <authorList>
            <person name="Jin L."/>
        </authorList>
    </citation>
    <scope>NUCLEOTIDE SEQUENCE [LARGE SCALE GENOMIC DNA]</scope>
    <source>
        <strain evidence="2">Gr-4</strain>
    </source>
</reference>
<dbReference type="Proteomes" id="UP000317365">
    <property type="component" value="Chromosome"/>
</dbReference>
<dbReference type="AlphaFoldDB" id="A0A515ERP9"/>
<dbReference type="RefSeq" id="WP_142812493.1">
    <property type="nucleotide sequence ID" value="NZ_CP036282.1"/>
</dbReference>
<proteinExistence type="predicted"/>
<protein>
    <submittedName>
        <fullName evidence="1">DUF3486 family protein</fullName>
    </submittedName>
</protein>
<reference evidence="2" key="2">
    <citation type="journal article" date="2020" name="Int. J. Syst. Evol. Microbiol.">
        <title>Genomic insights into a novel species Rhodoferax aquaticus sp. nov., isolated from freshwater.</title>
        <authorList>
            <person name="Li T."/>
            <person name="Zhuo Y."/>
            <person name="Jin C.Z."/>
            <person name="Wu X."/>
            <person name="Ko S.R."/>
            <person name="Jin F.J."/>
            <person name="Ahn C.Y."/>
            <person name="Oh H.M."/>
            <person name="Lee H.G."/>
            <person name="Jin L."/>
        </authorList>
    </citation>
    <scope>NUCLEOTIDE SEQUENCE [LARGE SCALE GENOMIC DNA]</scope>
    <source>
        <strain evidence="2">Gr-4</strain>
    </source>
</reference>
<dbReference type="KEGG" id="rhg:EXZ61_14790"/>
<name>A0A515ERP9_9BURK</name>
<evidence type="ECO:0000313" key="2">
    <source>
        <dbReference type="Proteomes" id="UP000317365"/>
    </source>
</evidence>
<dbReference type="EMBL" id="CP036282">
    <property type="protein sequence ID" value="QDL55335.1"/>
    <property type="molecule type" value="Genomic_DNA"/>
</dbReference>